<organism evidence="3 4">
    <name type="scientific">Streptomyces varsoviensis</name>
    <dbReference type="NCBI Taxonomy" id="67373"/>
    <lineage>
        <taxon>Bacteria</taxon>
        <taxon>Bacillati</taxon>
        <taxon>Actinomycetota</taxon>
        <taxon>Actinomycetes</taxon>
        <taxon>Kitasatosporales</taxon>
        <taxon>Streptomycetaceae</taxon>
        <taxon>Streptomyces</taxon>
    </lineage>
</organism>
<sequence length="122" mass="13194">MCIRDRPVHRRPTVELLVLGDELLDSGPPHDGRVRDALGPLLPPWLRDRGARVTERRRVSDDFGLLRAALRDSAADVVVTTGSTAAGPVDFLHEALAEAGARLLVDSVAVRPGHPMLLAELP</sequence>
<comment type="pathway">
    <text evidence="1">Cofactor biosynthesis; molybdopterin biosynthesis.</text>
</comment>
<name>A0ABR5J0S3_9ACTN</name>
<accession>A0ABR5J0S3</accession>
<dbReference type="EMBL" id="LGUT01002477">
    <property type="protein sequence ID" value="KOG87017.1"/>
    <property type="molecule type" value="Genomic_DNA"/>
</dbReference>
<protein>
    <recommendedName>
        <fullName evidence="1">Molybdopterin molybdenumtransferase</fullName>
        <ecNumber evidence="1">2.10.1.1</ecNumber>
    </recommendedName>
</protein>
<comment type="similarity">
    <text evidence="1">Belongs to the MoeA family.</text>
</comment>
<dbReference type="Pfam" id="PF00994">
    <property type="entry name" value="MoCF_biosynth"/>
    <property type="match status" value="1"/>
</dbReference>
<comment type="cofactor">
    <cofactor evidence="1">
        <name>Mg(2+)</name>
        <dbReference type="ChEBI" id="CHEBI:18420"/>
    </cofactor>
</comment>
<keyword evidence="1" id="KW-0501">Molybdenum cofactor biosynthesis</keyword>
<dbReference type="Gene3D" id="3.40.980.10">
    <property type="entry name" value="MoaB/Mog-like domain"/>
    <property type="match status" value="1"/>
</dbReference>
<keyword evidence="1" id="KW-0460">Magnesium</keyword>
<evidence type="ECO:0000313" key="4">
    <source>
        <dbReference type="Proteomes" id="UP000037020"/>
    </source>
</evidence>
<evidence type="ECO:0000313" key="3">
    <source>
        <dbReference type="EMBL" id="KOG87017.1"/>
    </source>
</evidence>
<keyword evidence="1" id="KW-0808">Transferase</keyword>
<dbReference type="SUPFAM" id="SSF53218">
    <property type="entry name" value="Molybdenum cofactor biosynthesis proteins"/>
    <property type="match status" value="1"/>
</dbReference>
<dbReference type="SMART" id="SM00852">
    <property type="entry name" value="MoCF_biosynth"/>
    <property type="match status" value="1"/>
</dbReference>
<feature type="non-terminal residue" evidence="3">
    <location>
        <position position="1"/>
    </location>
</feature>
<dbReference type="InterPro" id="IPR001453">
    <property type="entry name" value="MoaB/Mog_dom"/>
</dbReference>
<proteinExistence type="inferred from homology"/>
<comment type="caution">
    <text evidence="3">The sequence shown here is derived from an EMBL/GenBank/DDBJ whole genome shotgun (WGS) entry which is preliminary data.</text>
</comment>
<dbReference type="InterPro" id="IPR038987">
    <property type="entry name" value="MoeA-like"/>
</dbReference>
<dbReference type="InterPro" id="IPR036425">
    <property type="entry name" value="MoaB/Mog-like_dom_sf"/>
</dbReference>
<comment type="catalytic activity">
    <reaction evidence="1">
        <text>adenylyl-molybdopterin + molybdate = Mo-molybdopterin + AMP + H(+)</text>
        <dbReference type="Rhea" id="RHEA:35047"/>
        <dbReference type="ChEBI" id="CHEBI:15378"/>
        <dbReference type="ChEBI" id="CHEBI:36264"/>
        <dbReference type="ChEBI" id="CHEBI:62727"/>
        <dbReference type="ChEBI" id="CHEBI:71302"/>
        <dbReference type="ChEBI" id="CHEBI:456215"/>
    </reaction>
</comment>
<comment type="function">
    <text evidence="1">Catalyzes the insertion of molybdate into adenylated molybdopterin with the concomitant release of AMP.</text>
</comment>
<feature type="non-terminal residue" evidence="3">
    <location>
        <position position="122"/>
    </location>
</feature>
<keyword evidence="1" id="KW-0479">Metal-binding</keyword>
<dbReference type="PANTHER" id="PTHR10192">
    <property type="entry name" value="MOLYBDOPTERIN BIOSYNTHESIS PROTEIN"/>
    <property type="match status" value="1"/>
</dbReference>
<evidence type="ECO:0000256" key="1">
    <source>
        <dbReference type="RuleBase" id="RU365090"/>
    </source>
</evidence>
<gene>
    <name evidence="3" type="ORF">ADK38_27770</name>
</gene>
<dbReference type="Proteomes" id="UP000037020">
    <property type="component" value="Unassembled WGS sequence"/>
</dbReference>
<feature type="domain" description="MoaB/Mog" evidence="2">
    <location>
        <begin position="15"/>
        <end position="122"/>
    </location>
</feature>
<keyword evidence="4" id="KW-1185">Reference proteome</keyword>
<dbReference type="PANTHER" id="PTHR10192:SF5">
    <property type="entry name" value="GEPHYRIN"/>
    <property type="match status" value="1"/>
</dbReference>
<evidence type="ECO:0000259" key="2">
    <source>
        <dbReference type="SMART" id="SM00852"/>
    </source>
</evidence>
<reference evidence="3 4" key="1">
    <citation type="submission" date="2015-07" db="EMBL/GenBank/DDBJ databases">
        <authorList>
            <person name="Ju K.-S."/>
            <person name="Doroghazi J.R."/>
            <person name="Metcalf W.W."/>
        </authorList>
    </citation>
    <scope>NUCLEOTIDE SEQUENCE [LARGE SCALE GENOMIC DNA]</scope>
    <source>
        <strain evidence="3 4">NRRL B-3589</strain>
    </source>
</reference>
<keyword evidence="1" id="KW-0500">Molybdenum</keyword>
<dbReference type="EC" id="2.10.1.1" evidence="1"/>